<proteinExistence type="predicted"/>
<organism evidence="5 6">
    <name type="scientific">Oryzias latipes</name>
    <name type="common">Japanese rice fish</name>
    <name type="synonym">Japanese killifish</name>
    <dbReference type="NCBI Taxonomy" id="8090"/>
    <lineage>
        <taxon>Eukaryota</taxon>
        <taxon>Metazoa</taxon>
        <taxon>Chordata</taxon>
        <taxon>Craniata</taxon>
        <taxon>Vertebrata</taxon>
        <taxon>Euteleostomi</taxon>
        <taxon>Actinopterygii</taxon>
        <taxon>Neopterygii</taxon>
        <taxon>Teleostei</taxon>
        <taxon>Neoteleostei</taxon>
        <taxon>Acanthomorphata</taxon>
        <taxon>Ovalentaria</taxon>
        <taxon>Atherinomorphae</taxon>
        <taxon>Beloniformes</taxon>
        <taxon>Adrianichthyidae</taxon>
        <taxon>Oryziinae</taxon>
        <taxon>Oryzias</taxon>
    </lineage>
</organism>
<reference evidence="5 6" key="1">
    <citation type="journal article" date="2007" name="Nature">
        <title>The medaka draft genome and insights into vertebrate genome evolution.</title>
        <authorList>
            <person name="Kasahara M."/>
            <person name="Naruse K."/>
            <person name="Sasaki S."/>
            <person name="Nakatani Y."/>
            <person name="Qu W."/>
            <person name="Ahsan B."/>
            <person name="Yamada T."/>
            <person name="Nagayasu Y."/>
            <person name="Doi K."/>
            <person name="Kasai Y."/>
            <person name="Jindo T."/>
            <person name="Kobayashi D."/>
            <person name="Shimada A."/>
            <person name="Toyoda A."/>
            <person name="Kuroki Y."/>
            <person name="Fujiyama A."/>
            <person name="Sasaki T."/>
            <person name="Shimizu A."/>
            <person name="Asakawa S."/>
            <person name="Shimizu N."/>
            <person name="Hashimoto S."/>
            <person name="Yang J."/>
            <person name="Lee Y."/>
            <person name="Matsushima K."/>
            <person name="Sugano S."/>
            <person name="Sakaizumi M."/>
            <person name="Narita T."/>
            <person name="Ohishi K."/>
            <person name="Haga S."/>
            <person name="Ohta F."/>
            <person name="Nomoto H."/>
            <person name="Nogata K."/>
            <person name="Morishita T."/>
            <person name="Endo T."/>
            <person name="Shin-I T."/>
            <person name="Takeda H."/>
            <person name="Morishita S."/>
            <person name="Kohara Y."/>
        </authorList>
    </citation>
    <scope>NUCLEOTIDE SEQUENCE [LARGE SCALE GENOMIC DNA]</scope>
    <source>
        <strain evidence="5 6">Hd-rR</strain>
    </source>
</reference>
<dbReference type="InterPro" id="IPR003961">
    <property type="entry name" value="FN3_dom"/>
</dbReference>
<evidence type="ECO:0000259" key="4">
    <source>
        <dbReference type="PROSITE" id="PS50835"/>
    </source>
</evidence>
<dbReference type="Proteomes" id="UP000001038">
    <property type="component" value="Chromosome 21"/>
</dbReference>
<feature type="domain" description="Ig-like" evidence="4">
    <location>
        <begin position="6"/>
        <end position="78"/>
    </location>
</feature>
<accession>A0A3B3HTM2</accession>
<feature type="domain" description="Ig-like" evidence="4">
    <location>
        <begin position="301"/>
        <end position="390"/>
    </location>
</feature>
<dbReference type="InterPro" id="IPR036179">
    <property type="entry name" value="Ig-like_dom_sf"/>
</dbReference>
<dbReference type="AlphaFoldDB" id="A0A3B3HTM2"/>
<evidence type="ECO:0000256" key="2">
    <source>
        <dbReference type="ARBA" id="ARBA00023157"/>
    </source>
</evidence>
<dbReference type="PANTHER" id="PTHR14340:SF15">
    <property type="entry name" value="IG-LIKE DOMAIN-CONTAINING PROTEIN"/>
    <property type="match status" value="1"/>
</dbReference>
<dbReference type="FunFam" id="2.60.40.10:FF:000673">
    <property type="entry name" value="Titin a"/>
    <property type="match status" value="1"/>
</dbReference>
<dbReference type="InterPro" id="IPR003598">
    <property type="entry name" value="Ig_sub2"/>
</dbReference>
<evidence type="ECO:0000256" key="3">
    <source>
        <dbReference type="ARBA" id="ARBA00023319"/>
    </source>
</evidence>
<feature type="domain" description="Ig-like" evidence="4">
    <location>
        <begin position="95"/>
        <end position="192"/>
    </location>
</feature>
<dbReference type="PANTHER" id="PTHR14340">
    <property type="entry name" value="MICROFIBRIL-ASSOCIATED GLYCOPROTEIN 3"/>
    <property type="match status" value="1"/>
</dbReference>
<dbReference type="Ensembl" id="ENSORLT00000035726.1">
    <property type="protein sequence ID" value="ENSORLP00000035157.1"/>
    <property type="gene ID" value="ENSORLG00000023467.1"/>
</dbReference>
<keyword evidence="1" id="KW-0677">Repeat</keyword>
<reference evidence="5" key="3">
    <citation type="submission" date="2025-09" db="UniProtKB">
        <authorList>
            <consortium name="Ensembl"/>
        </authorList>
    </citation>
    <scope>IDENTIFICATION</scope>
    <source>
        <strain evidence="5">Hd-rR</strain>
    </source>
</reference>
<reference evidence="5" key="2">
    <citation type="submission" date="2025-08" db="UniProtKB">
        <authorList>
            <consortium name="Ensembl"/>
        </authorList>
    </citation>
    <scope>IDENTIFICATION</scope>
    <source>
        <strain evidence="5">Hd-rR</strain>
    </source>
</reference>
<keyword evidence="2" id="KW-1015">Disulfide bond</keyword>
<dbReference type="Gene3D" id="2.60.40.10">
    <property type="entry name" value="Immunoglobulins"/>
    <property type="match status" value="4"/>
</dbReference>
<dbReference type="InParanoid" id="A0A3B3HTM2"/>
<dbReference type="FunFam" id="2.60.40.10:FF:000031">
    <property type="entry name" value="Myosin-binding protein C, slow type"/>
    <property type="match status" value="1"/>
</dbReference>
<dbReference type="STRING" id="8090.ENSORLP00000035157"/>
<dbReference type="CDD" id="cd00063">
    <property type="entry name" value="FN3"/>
    <property type="match status" value="1"/>
</dbReference>
<dbReference type="InterPro" id="IPR013098">
    <property type="entry name" value="Ig_I-set"/>
</dbReference>
<dbReference type="PROSITE" id="PS50835">
    <property type="entry name" value="IG_LIKE"/>
    <property type="match status" value="4"/>
</dbReference>
<dbReference type="FunFam" id="2.60.40.10:FF:000032">
    <property type="entry name" value="palladin isoform X1"/>
    <property type="match status" value="1"/>
</dbReference>
<evidence type="ECO:0000313" key="6">
    <source>
        <dbReference type="Proteomes" id="UP000001038"/>
    </source>
</evidence>
<evidence type="ECO:0000313" key="5">
    <source>
        <dbReference type="Ensembl" id="ENSORLP00000035157.1"/>
    </source>
</evidence>
<keyword evidence="6" id="KW-1185">Reference proteome</keyword>
<dbReference type="InterPro" id="IPR013783">
    <property type="entry name" value="Ig-like_fold"/>
</dbReference>
<dbReference type="SMART" id="SM00408">
    <property type="entry name" value="IGc2"/>
    <property type="match status" value="4"/>
</dbReference>
<dbReference type="CDD" id="cd00096">
    <property type="entry name" value="Ig"/>
    <property type="match status" value="1"/>
</dbReference>
<sequence length="394" mass="43522">QVGETPVLKEEIQDVTTKLGESGTLTCGIIGRPLPEIKWYRFGKELIQSRKYKMSSDGRNHSLSILTDEQEDEGMYTCGKLKDDIKVCLFLFLVPAKIHLPKELQGMGAVHAARGDNVTIKIPITGKPEPAITWQKGQEILSNSVYHQVITTRSFTSLVFQKGVQRKDSGYYTITAKNRFGMDKQTIEVNVADIPEAPKGLLVSEISRDSITLNWEPPSTQVAWYFGNRQLHPSPKYEISYNNGFASIYVKDIEESDDGIYRCKVVSDNGEDSAYGELFVETVRMSLVHSESILSIPGCAPRIEALPEDISIEPGKVLTVACAFSGDAKQITWSRGGKTIEVTPGGRFHIETTEDLTTLIITGVREEDAGAYTLKLSNELGSDTATVHISIRSG</sequence>
<feature type="domain" description="Ig-like" evidence="4">
    <location>
        <begin position="217"/>
        <end position="279"/>
    </location>
</feature>
<protein>
    <recommendedName>
        <fullName evidence="4">Ig-like domain-containing protein</fullName>
    </recommendedName>
</protein>
<dbReference type="SMART" id="SM00409">
    <property type="entry name" value="IG"/>
    <property type="match status" value="4"/>
</dbReference>
<evidence type="ECO:0000256" key="1">
    <source>
        <dbReference type="ARBA" id="ARBA00022737"/>
    </source>
</evidence>
<dbReference type="Pfam" id="PF07679">
    <property type="entry name" value="I-set"/>
    <property type="match status" value="4"/>
</dbReference>
<keyword evidence="3" id="KW-0393">Immunoglobulin domain</keyword>
<dbReference type="SUPFAM" id="SSF48726">
    <property type="entry name" value="Immunoglobulin"/>
    <property type="match status" value="4"/>
</dbReference>
<dbReference type="InterPro" id="IPR007110">
    <property type="entry name" value="Ig-like_dom"/>
</dbReference>
<dbReference type="InterPro" id="IPR003599">
    <property type="entry name" value="Ig_sub"/>
</dbReference>
<dbReference type="Bgee" id="ENSORLG00000023467">
    <property type="expression patterns" value="Expressed in muscle tissue and 9 other cell types or tissues"/>
</dbReference>
<name>A0A3B3HTM2_ORYLA</name>
<dbReference type="GeneTree" id="ENSGT01110000267173"/>